<reference evidence="2 3" key="1">
    <citation type="submission" date="2020-06" db="EMBL/GenBank/DDBJ databases">
        <title>Altererythrobacter lutimaris sp. nov., a marine bacterium isolated from a tidal flat.</title>
        <authorList>
            <person name="Kim D."/>
            <person name="Yoo Y."/>
            <person name="Kim J.-J."/>
        </authorList>
    </citation>
    <scope>NUCLEOTIDE SEQUENCE [LARGE SCALE GENOMIC DNA]</scope>
    <source>
        <strain evidence="2 3">JGD-16</strain>
    </source>
</reference>
<keyword evidence="1" id="KW-0472">Membrane</keyword>
<feature type="transmembrane region" description="Helical" evidence="1">
    <location>
        <begin position="66"/>
        <end position="84"/>
    </location>
</feature>
<dbReference type="EMBL" id="JABWTA010000001">
    <property type="protein sequence ID" value="NVE95376.1"/>
    <property type="molecule type" value="Genomic_DNA"/>
</dbReference>
<keyword evidence="3" id="KW-1185">Reference proteome</keyword>
<evidence type="ECO:0000313" key="2">
    <source>
        <dbReference type="EMBL" id="NVE95376.1"/>
    </source>
</evidence>
<comment type="caution">
    <text evidence="2">The sequence shown here is derived from an EMBL/GenBank/DDBJ whole genome shotgun (WGS) entry which is preliminary data.</text>
</comment>
<evidence type="ECO:0000313" key="3">
    <source>
        <dbReference type="Proteomes" id="UP000546031"/>
    </source>
</evidence>
<feature type="transmembrane region" description="Helical" evidence="1">
    <location>
        <begin position="42"/>
        <end position="60"/>
    </location>
</feature>
<dbReference type="Proteomes" id="UP000546031">
    <property type="component" value="Unassembled WGS sequence"/>
</dbReference>
<evidence type="ECO:0000256" key="1">
    <source>
        <dbReference type="SAM" id="Phobius"/>
    </source>
</evidence>
<protein>
    <submittedName>
        <fullName evidence="2">Uncharacterized protein</fullName>
    </submittedName>
</protein>
<accession>A0A850HE81</accession>
<proteinExistence type="predicted"/>
<dbReference type="RefSeq" id="WP_176273604.1">
    <property type="nucleotide sequence ID" value="NZ_JABWTA010000001.1"/>
</dbReference>
<sequence>MPIALIFFLGIANFAMHKAVIESGHPMLDQARWLATRRGKQAALALEFGVLLAAMLLAGHGWPGLAIGYAIYTGLNGMTAWMILKGRV</sequence>
<keyword evidence="1" id="KW-0812">Transmembrane</keyword>
<dbReference type="AlphaFoldDB" id="A0A850HE81"/>
<gene>
    <name evidence="2" type="ORF">HUO12_10740</name>
</gene>
<name>A0A850HE81_9SPHN</name>
<keyword evidence="1" id="KW-1133">Transmembrane helix</keyword>
<organism evidence="2 3">
    <name type="scientific">Altererythrobacter lutimaris</name>
    <dbReference type="NCBI Taxonomy" id="2743979"/>
    <lineage>
        <taxon>Bacteria</taxon>
        <taxon>Pseudomonadati</taxon>
        <taxon>Pseudomonadota</taxon>
        <taxon>Alphaproteobacteria</taxon>
        <taxon>Sphingomonadales</taxon>
        <taxon>Erythrobacteraceae</taxon>
        <taxon>Altererythrobacter</taxon>
    </lineage>
</organism>